<keyword evidence="1" id="KW-0812">Transmembrane</keyword>
<feature type="transmembrane region" description="Helical" evidence="1">
    <location>
        <begin position="7"/>
        <end position="25"/>
    </location>
</feature>
<gene>
    <name evidence="2" type="ORF">METZ01_LOCUS504653</name>
</gene>
<reference evidence="2" key="1">
    <citation type="submission" date="2018-05" db="EMBL/GenBank/DDBJ databases">
        <authorList>
            <person name="Lanie J.A."/>
            <person name="Ng W.-L."/>
            <person name="Kazmierczak K.M."/>
            <person name="Andrzejewski T.M."/>
            <person name="Davidsen T.M."/>
            <person name="Wayne K.J."/>
            <person name="Tettelin H."/>
            <person name="Glass J.I."/>
            <person name="Rusch D."/>
            <person name="Podicherti R."/>
            <person name="Tsui H.-C.T."/>
            <person name="Winkler M.E."/>
        </authorList>
    </citation>
    <scope>NUCLEOTIDE SEQUENCE</scope>
</reference>
<feature type="non-terminal residue" evidence="2">
    <location>
        <position position="79"/>
    </location>
</feature>
<organism evidence="2">
    <name type="scientific">marine metagenome</name>
    <dbReference type="NCBI Taxonomy" id="408172"/>
    <lineage>
        <taxon>unclassified sequences</taxon>
        <taxon>metagenomes</taxon>
        <taxon>ecological metagenomes</taxon>
    </lineage>
</organism>
<keyword evidence="1" id="KW-1133">Transmembrane helix</keyword>
<evidence type="ECO:0000256" key="1">
    <source>
        <dbReference type="SAM" id="Phobius"/>
    </source>
</evidence>
<evidence type="ECO:0000313" key="2">
    <source>
        <dbReference type="EMBL" id="SVE51799.1"/>
    </source>
</evidence>
<proteinExistence type="predicted"/>
<sequence length="79" mass="8988">MKILRNLHLIILGMALGIYSLIYFHKVLTPGWIPWGDASNLLGHFAYQFSSFARGEYPLWNPTVMAGEPIYLYQALMVG</sequence>
<accession>A0A383E5C3</accession>
<protein>
    <submittedName>
        <fullName evidence="2">Uncharacterized protein</fullName>
    </submittedName>
</protein>
<dbReference type="EMBL" id="UINC01222847">
    <property type="protein sequence ID" value="SVE51799.1"/>
    <property type="molecule type" value="Genomic_DNA"/>
</dbReference>
<dbReference type="AlphaFoldDB" id="A0A383E5C3"/>
<keyword evidence="1" id="KW-0472">Membrane</keyword>
<name>A0A383E5C3_9ZZZZ</name>